<keyword evidence="5" id="KW-0520">NAD</keyword>
<sequence length="670" mass="74433">MIQHFLPPVFVAVMGFMPFWIWIFILPIALFCAWFISPLPSSKIKSKDLHPIRASPFSLDRVPKGKIDTIVIGSGSGGCAVANILAQSGQRVLILEQHDRTGGCTHSFTKNGCEWDTGLHYTSINMGKKTCRPGALLNFMTKGLQKWTALQDPYDEIVFPQDSFIRSGAPNESSYPFVAGSSKTVESIMSRIDPSNVELKKRTQMYMDLCLDINQGFTALGLSRVLPSFLQFLVRSKVDRLMKIASMTVRDVQYAILNLGYSVDYILKHGCPPAPPGPEPDPSIRRLKAVLTHPIGDYAVQPREATMAAHGVTMAHYIDGACYSVGATQKISLRSTAVVRAMGGEVLVDATVISILVEGGRAVGVRVANTSALQEGTCNVEVTEIRSKAVVCATSVYNLYNNLLPQDMDVVKDFHCPEKRTIRQSNGHIFLFCKIDGSADELNLPTHNLWYFNSYDMDDAFDAYFANPREVRPPTVYIGFPCTKDTTWKLRFPKISNCILISDGLWEWFEEWQGTKVENRGADYLAFKEALSKHLLDILYETVPQVRGKVSYHHLGTPLSEVNFLGSWHGGSYGTMCLPSMFDPINRNWTTTPHTKVPGLYLAGSDSFLPAVCGAMYGGCFGATAVLGHVRSLKMILQFLFHFAGYLREDDPKLPYLQSLVLAVDKFINE</sequence>
<dbReference type="InterPro" id="IPR052206">
    <property type="entry name" value="Retinol_saturase"/>
</dbReference>
<feature type="transmembrane region" description="Helical" evidence="6">
    <location>
        <begin position="9"/>
        <end position="36"/>
    </location>
</feature>
<organism evidence="7 8">
    <name type="scientific">Nitzschia inconspicua</name>
    <dbReference type="NCBI Taxonomy" id="303405"/>
    <lineage>
        <taxon>Eukaryota</taxon>
        <taxon>Sar</taxon>
        <taxon>Stramenopiles</taxon>
        <taxon>Ochrophyta</taxon>
        <taxon>Bacillariophyta</taxon>
        <taxon>Bacillariophyceae</taxon>
        <taxon>Bacillariophycidae</taxon>
        <taxon>Bacillariales</taxon>
        <taxon>Bacillariaceae</taxon>
        <taxon>Nitzschia</taxon>
    </lineage>
</organism>
<keyword evidence="8" id="KW-1185">Reference proteome</keyword>
<evidence type="ECO:0000256" key="5">
    <source>
        <dbReference type="ARBA" id="ARBA00023027"/>
    </source>
</evidence>
<protein>
    <submittedName>
        <fullName evidence="7">FAD dependent oxidoreductase</fullName>
    </submittedName>
</protein>
<dbReference type="PANTHER" id="PTHR46091:SF3">
    <property type="entry name" value="AMINE OXIDASE DOMAIN-CONTAINING PROTEIN"/>
    <property type="match status" value="1"/>
</dbReference>
<keyword evidence="1" id="KW-0285">Flavoprotein</keyword>
<keyword evidence="2" id="KW-0732">Signal</keyword>
<evidence type="ECO:0000256" key="2">
    <source>
        <dbReference type="ARBA" id="ARBA00022729"/>
    </source>
</evidence>
<comment type="caution">
    <text evidence="7">The sequence shown here is derived from an EMBL/GenBank/DDBJ whole genome shotgun (WGS) entry which is preliminary data.</text>
</comment>
<evidence type="ECO:0000256" key="4">
    <source>
        <dbReference type="ARBA" id="ARBA00022857"/>
    </source>
</evidence>
<dbReference type="Pfam" id="PF13450">
    <property type="entry name" value="NAD_binding_8"/>
    <property type="match status" value="1"/>
</dbReference>
<reference evidence="7" key="1">
    <citation type="journal article" date="2021" name="Sci. Rep.">
        <title>Diploid genomic architecture of Nitzschia inconspicua, an elite biomass production diatom.</title>
        <authorList>
            <person name="Oliver A."/>
            <person name="Podell S."/>
            <person name="Pinowska A."/>
            <person name="Traller J.C."/>
            <person name="Smith S.R."/>
            <person name="McClure R."/>
            <person name="Beliaev A."/>
            <person name="Bohutskyi P."/>
            <person name="Hill E.A."/>
            <person name="Rabines A."/>
            <person name="Zheng H."/>
            <person name="Allen L.Z."/>
            <person name="Kuo A."/>
            <person name="Grigoriev I.V."/>
            <person name="Allen A.E."/>
            <person name="Hazlebeck D."/>
            <person name="Allen E.E."/>
        </authorList>
    </citation>
    <scope>NUCLEOTIDE SEQUENCE</scope>
    <source>
        <strain evidence="7">Hildebrandi</strain>
    </source>
</reference>
<dbReference type="AlphaFoldDB" id="A0A9K3PYF3"/>
<keyword evidence="4" id="KW-0521">NADP</keyword>
<dbReference type="Proteomes" id="UP000693970">
    <property type="component" value="Unassembled WGS sequence"/>
</dbReference>
<proteinExistence type="predicted"/>
<evidence type="ECO:0000313" key="8">
    <source>
        <dbReference type="Proteomes" id="UP000693970"/>
    </source>
</evidence>
<evidence type="ECO:0000256" key="3">
    <source>
        <dbReference type="ARBA" id="ARBA00022827"/>
    </source>
</evidence>
<reference evidence="7" key="2">
    <citation type="submission" date="2021-04" db="EMBL/GenBank/DDBJ databases">
        <authorList>
            <person name="Podell S."/>
        </authorList>
    </citation>
    <scope>NUCLEOTIDE SEQUENCE</scope>
    <source>
        <strain evidence="7">Hildebrandi</strain>
    </source>
</reference>
<evidence type="ECO:0000256" key="1">
    <source>
        <dbReference type="ARBA" id="ARBA00022630"/>
    </source>
</evidence>
<dbReference type="PANTHER" id="PTHR46091">
    <property type="entry name" value="BLR7054 PROTEIN"/>
    <property type="match status" value="1"/>
</dbReference>
<dbReference type="OrthoDB" id="38045at2759"/>
<keyword evidence="6" id="KW-1133">Transmembrane helix</keyword>
<name>A0A9K3PYF3_9STRA</name>
<accession>A0A9K3PYF3</accession>
<keyword evidence="6" id="KW-0472">Membrane</keyword>
<evidence type="ECO:0000256" key="6">
    <source>
        <dbReference type="SAM" id="Phobius"/>
    </source>
</evidence>
<dbReference type="EMBL" id="JAGRRH010000009">
    <property type="protein sequence ID" value="KAG7364542.1"/>
    <property type="molecule type" value="Genomic_DNA"/>
</dbReference>
<gene>
    <name evidence="7" type="ORF">IV203_037744</name>
</gene>
<evidence type="ECO:0000313" key="7">
    <source>
        <dbReference type="EMBL" id="KAG7364542.1"/>
    </source>
</evidence>
<keyword evidence="3" id="KW-0274">FAD</keyword>
<keyword evidence="6" id="KW-0812">Transmembrane</keyword>